<dbReference type="NCBIfam" id="TIGR00219">
    <property type="entry name" value="mreC"/>
    <property type="match status" value="1"/>
</dbReference>
<dbReference type="PIRSF" id="PIRSF038471">
    <property type="entry name" value="MreC"/>
    <property type="match status" value="1"/>
</dbReference>
<dbReference type="Proteomes" id="UP000178764">
    <property type="component" value="Unassembled WGS sequence"/>
</dbReference>
<dbReference type="AlphaFoldDB" id="A0A1F5DLE9"/>
<dbReference type="EMBL" id="MEZT01000033">
    <property type="protein sequence ID" value="OGD55963.1"/>
    <property type="molecule type" value="Genomic_DNA"/>
</dbReference>
<sequence length="262" mass="28654">MRKWRFIIIILFVAILGFFLSPLGLSKATRNYFWEIAQPLGIATRASLGKIFPFLGDLLHFRKIIQQNANLVKENLDLQSKLGRLTEVDYENEVLKKELGFMKSQISNQTIPAAIIGQSSGYLKSLVIDKGKDSGLEQGDAVISQGFLVGTLTDVRKNNSELTLITDFNSLIPVVLQESRGTGLLRGGLSGLSVEDIPLNISIKKDENVITSGLGGHIPQGILIGKVSGVISKEGEIFQKATVSSPVDFSKLEVLFVIIKND</sequence>
<name>A0A1F5DLE9_9BACT</name>
<dbReference type="Gene3D" id="2.40.10.350">
    <property type="entry name" value="Rod shape-determining protein MreC, domain 2"/>
    <property type="match status" value="1"/>
</dbReference>
<feature type="domain" description="Rod shape-determining protein MreC beta-barrel core" evidence="5">
    <location>
        <begin position="119"/>
        <end position="258"/>
    </location>
</feature>
<evidence type="ECO:0000256" key="3">
    <source>
        <dbReference type="ARBA" id="ARBA00022960"/>
    </source>
</evidence>
<dbReference type="InterPro" id="IPR007221">
    <property type="entry name" value="MreC"/>
</dbReference>
<evidence type="ECO:0000256" key="4">
    <source>
        <dbReference type="ARBA" id="ARBA00032089"/>
    </source>
</evidence>
<protein>
    <recommendedName>
        <fullName evidence="2">Cell shape-determining protein MreC</fullName>
    </recommendedName>
    <alternativeName>
        <fullName evidence="4">Cell shape protein MreC</fullName>
    </alternativeName>
</protein>
<proteinExistence type="inferred from homology"/>
<evidence type="ECO:0000313" key="7">
    <source>
        <dbReference type="Proteomes" id="UP000178764"/>
    </source>
</evidence>
<dbReference type="GO" id="GO:0008360">
    <property type="term" value="P:regulation of cell shape"/>
    <property type="evidence" value="ECO:0007669"/>
    <property type="project" value="UniProtKB-KW"/>
</dbReference>
<keyword evidence="3" id="KW-0133">Cell shape</keyword>
<evidence type="ECO:0000256" key="1">
    <source>
        <dbReference type="ARBA" id="ARBA00009369"/>
    </source>
</evidence>
<dbReference type="InterPro" id="IPR042175">
    <property type="entry name" value="Cell/Rod_MreC_2"/>
</dbReference>
<dbReference type="GO" id="GO:0005886">
    <property type="term" value="C:plasma membrane"/>
    <property type="evidence" value="ECO:0007669"/>
    <property type="project" value="TreeGrafter"/>
</dbReference>
<reference evidence="6 7" key="1">
    <citation type="journal article" date="2016" name="Nat. Commun.">
        <title>Thousands of microbial genomes shed light on interconnected biogeochemical processes in an aquifer system.</title>
        <authorList>
            <person name="Anantharaman K."/>
            <person name="Brown C.T."/>
            <person name="Hug L.A."/>
            <person name="Sharon I."/>
            <person name="Castelle C.J."/>
            <person name="Probst A.J."/>
            <person name="Thomas B.C."/>
            <person name="Singh A."/>
            <person name="Wilkins M.J."/>
            <person name="Karaoz U."/>
            <person name="Brodie E.L."/>
            <person name="Williams K.H."/>
            <person name="Hubbard S.S."/>
            <person name="Banfield J.F."/>
        </authorList>
    </citation>
    <scope>NUCLEOTIDE SEQUENCE [LARGE SCALE GENOMIC DNA]</scope>
</reference>
<dbReference type="PANTHER" id="PTHR34138:SF1">
    <property type="entry name" value="CELL SHAPE-DETERMINING PROTEIN MREC"/>
    <property type="match status" value="1"/>
</dbReference>
<evidence type="ECO:0000256" key="2">
    <source>
        <dbReference type="ARBA" id="ARBA00013855"/>
    </source>
</evidence>
<comment type="caution">
    <text evidence="6">The sequence shown here is derived from an EMBL/GenBank/DDBJ whole genome shotgun (WGS) entry which is preliminary data.</text>
</comment>
<dbReference type="Gene3D" id="2.40.10.340">
    <property type="entry name" value="Rod shape-determining protein MreC, domain 1"/>
    <property type="match status" value="1"/>
</dbReference>
<organism evidence="6 7">
    <name type="scientific">Candidatus Berkelbacteria bacterium RBG_13_40_8</name>
    <dbReference type="NCBI Taxonomy" id="1797467"/>
    <lineage>
        <taxon>Bacteria</taxon>
        <taxon>Candidatus Berkelbacteria</taxon>
    </lineage>
</organism>
<evidence type="ECO:0000313" key="6">
    <source>
        <dbReference type="EMBL" id="OGD55963.1"/>
    </source>
</evidence>
<accession>A0A1F5DLE9</accession>
<dbReference type="Pfam" id="PF04085">
    <property type="entry name" value="MreC"/>
    <property type="match status" value="1"/>
</dbReference>
<evidence type="ECO:0000259" key="5">
    <source>
        <dbReference type="Pfam" id="PF04085"/>
    </source>
</evidence>
<gene>
    <name evidence="6" type="ORF">A2V71_02310</name>
</gene>
<dbReference type="PANTHER" id="PTHR34138">
    <property type="entry name" value="CELL SHAPE-DETERMINING PROTEIN MREC"/>
    <property type="match status" value="1"/>
</dbReference>
<dbReference type="InterPro" id="IPR042177">
    <property type="entry name" value="Cell/Rod_1"/>
</dbReference>
<dbReference type="InterPro" id="IPR055342">
    <property type="entry name" value="MreC_beta-barrel_core"/>
</dbReference>
<comment type="similarity">
    <text evidence="1">Belongs to the MreC family.</text>
</comment>